<feature type="compositionally biased region" description="Acidic residues" evidence="1">
    <location>
        <begin position="266"/>
        <end position="275"/>
    </location>
</feature>
<feature type="compositionally biased region" description="Acidic residues" evidence="1">
    <location>
        <begin position="214"/>
        <end position="223"/>
    </location>
</feature>
<comment type="caution">
    <text evidence="2">The sequence shown here is derived from an EMBL/GenBank/DDBJ whole genome shotgun (WGS) entry which is preliminary data.</text>
</comment>
<feature type="region of interest" description="Disordered" evidence="1">
    <location>
        <begin position="21"/>
        <end position="277"/>
    </location>
</feature>
<feature type="compositionally biased region" description="Basic and acidic residues" evidence="1">
    <location>
        <begin position="89"/>
        <end position="119"/>
    </location>
</feature>
<proteinExistence type="predicted"/>
<evidence type="ECO:0000256" key="1">
    <source>
        <dbReference type="SAM" id="MobiDB-lite"/>
    </source>
</evidence>
<sequence>MYYISTIICFNFSHKRDARQNLKSKKSSRYKANGSKSVRFAEVDLDEDSDIEDAAVSSQSEDEGEGYDDKGEDEEASDANEFIDVLDIMDGRGEPDSGDDRGKVEREKSVPQKEVREAAETLQTVEDEDDEMDGSSGDDEQSESGAKEYDAHEGISASEAEDEENPSALQDLESFVTGLDAGQKRKTPDDDEAAQQGADAVRKEHARLAAKLGEDDENEDDEEGPLRREFESAKERATLRLKNTGDLGDVGPGRKIAEEDKREGESGDEESDDDGVSTIERIKAKGFEELAGLDDGGPAAESGNKHKSIFKMKFMKDAMARNQRVAEEIDDFV</sequence>
<organism evidence="2 3">
    <name type="scientific">Grifola frondosa</name>
    <name type="common">Maitake</name>
    <name type="synonym">Polyporus frondosus</name>
    <dbReference type="NCBI Taxonomy" id="5627"/>
    <lineage>
        <taxon>Eukaryota</taxon>
        <taxon>Fungi</taxon>
        <taxon>Dikarya</taxon>
        <taxon>Basidiomycota</taxon>
        <taxon>Agaricomycotina</taxon>
        <taxon>Agaricomycetes</taxon>
        <taxon>Polyporales</taxon>
        <taxon>Grifolaceae</taxon>
        <taxon>Grifola</taxon>
    </lineage>
</organism>
<feature type="compositionally biased region" description="Acidic residues" evidence="1">
    <location>
        <begin position="43"/>
        <end position="53"/>
    </location>
</feature>
<gene>
    <name evidence="2" type="ORF">A0H81_01566</name>
</gene>
<feature type="compositionally biased region" description="Basic and acidic residues" evidence="1">
    <location>
        <begin position="255"/>
        <end position="265"/>
    </location>
</feature>
<name>A0A1C7MRC0_GRIFR</name>
<evidence type="ECO:0000313" key="3">
    <source>
        <dbReference type="Proteomes" id="UP000092993"/>
    </source>
</evidence>
<feature type="compositionally biased region" description="Basic and acidic residues" evidence="1">
    <location>
        <begin position="224"/>
        <end position="238"/>
    </location>
</feature>
<dbReference type="OrthoDB" id="277439at2759"/>
<evidence type="ECO:0000313" key="2">
    <source>
        <dbReference type="EMBL" id="OBZ79267.1"/>
    </source>
</evidence>
<dbReference type="AlphaFoldDB" id="A0A1C7MRC0"/>
<feature type="compositionally biased region" description="Acidic residues" evidence="1">
    <location>
        <begin position="60"/>
        <end position="78"/>
    </location>
</feature>
<dbReference type="STRING" id="5627.A0A1C7MRC0"/>
<feature type="compositionally biased region" description="Acidic residues" evidence="1">
    <location>
        <begin position="125"/>
        <end position="142"/>
    </location>
</feature>
<reference evidence="2 3" key="1">
    <citation type="submission" date="2016-03" db="EMBL/GenBank/DDBJ databases">
        <title>Whole genome sequencing of Grifola frondosa 9006-11.</title>
        <authorList>
            <person name="Min B."/>
            <person name="Park H."/>
            <person name="Kim J.-G."/>
            <person name="Cho H."/>
            <person name="Oh Y.-L."/>
            <person name="Kong W.-S."/>
            <person name="Choi I.-G."/>
        </authorList>
    </citation>
    <scope>NUCLEOTIDE SEQUENCE [LARGE SCALE GENOMIC DNA]</scope>
    <source>
        <strain evidence="2 3">9006-11</strain>
    </source>
</reference>
<accession>A0A1C7MRC0</accession>
<dbReference type="EMBL" id="LUGG01000001">
    <property type="protein sequence ID" value="OBZ79267.1"/>
    <property type="molecule type" value="Genomic_DNA"/>
</dbReference>
<dbReference type="Proteomes" id="UP000092993">
    <property type="component" value="Unassembled WGS sequence"/>
</dbReference>
<keyword evidence="3" id="KW-1185">Reference proteome</keyword>
<protein>
    <submittedName>
        <fullName evidence="2">Uncharacterized protein</fullName>
    </submittedName>
</protein>